<keyword evidence="2" id="KW-1185">Reference proteome</keyword>
<reference evidence="1 2" key="1">
    <citation type="journal article" date="2023" name="Arcadia Sci">
        <title>De novo assembly of a long-read Amblyomma americanum tick genome.</title>
        <authorList>
            <person name="Chou S."/>
            <person name="Poskanzer K.E."/>
            <person name="Rollins M."/>
            <person name="Thuy-Boun P.S."/>
        </authorList>
    </citation>
    <scope>NUCLEOTIDE SEQUENCE [LARGE SCALE GENOMIC DNA]</scope>
    <source>
        <strain evidence="1">F_SG_1</strain>
        <tissue evidence="1">Salivary glands</tissue>
    </source>
</reference>
<dbReference type="AlphaFoldDB" id="A0AAQ4DU89"/>
<protein>
    <submittedName>
        <fullName evidence="1">Uncharacterized protein</fullName>
    </submittedName>
</protein>
<dbReference type="Proteomes" id="UP001321473">
    <property type="component" value="Unassembled WGS sequence"/>
</dbReference>
<organism evidence="1 2">
    <name type="scientific">Amblyomma americanum</name>
    <name type="common">Lone star tick</name>
    <dbReference type="NCBI Taxonomy" id="6943"/>
    <lineage>
        <taxon>Eukaryota</taxon>
        <taxon>Metazoa</taxon>
        <taxon>Ecdysozoa</taxon>
        <taxon>Arthropoda</taxon>
        <taxon>Chelicerata</taxon>
        <taxon>Arachnida</taxon>
        <taxon>Acari</taxon>
        <taxon>Parasitiformes</taxon>
        <taxon>Ixodida</taxon>
        <taxon>Ixodoidea</taxon>
        <taxon>Ixodidae</taxon>
        <taxon>Amblyomminae</taxon>
        <taxon>Amblyomma</taxon>
    </lineage>
</organism>
<gene>
    <name evidence="1" type="ORF">V5799_007193</name>
</gene>
<name>A0AAQ4DU89_AMBAM</name>
<evidence type="ECO:0000313" key="2">
    <source>
        <dbReference type="Proteomes" id="UP001321473"/>
    </source>
</evidence>
<sequence>MKIKEDKSNTRLDFILKEVFAPYEILLLKRSFLFGEGSCGGVLACAAAALSSTPLDQRDTSTTVPLPARATN</sequence>
<dbReference type="EMBL" id="JARKHS020026777">
    <property type="protein sequence ID" value="KAK8766029.1"/>
    <property type="molecule type" value="Genomic_DNA"/>
</dbReference>
<evidence type="ECO:0000313" key="1">
    <source>
        <dbReference type="EMBL" id="KAK8766029.1"/>
    </source>
</evidence>
<accession>A0AAQ4DU89</accession>
<proteinExistence type="predicted"/>
<comment type="caution">
    <text evidence="1">The sequence shown here is derived from an EMBL/GenBank/DDBJ whole genome shotgun (WGS) entry which is preliminary data.</text>
</comment>